<sequence>MGRLWQIFQTVLGLIFRHPLVGTSIIPILPDGRVVLVQRKDDLSWGLPGGLVDWGETIHQAAVREVAEETGLTVVKIGRLVGVYSAPDRDPRVHSVCILVEAQVEGDLSIEDTLEIQAAQPYEFSNLPEGKLSHDHRQQIQDYLQGKTTLA</sequence>
<gene>
    <name evidence="5" type="ORF">PMG71_07290</name>
</gene>
<proteinExistence type="inferred from homology"/>
<comment type="similarity">
    <text evidence="1 3">Belongs to the Nudix hydrolase family.</text>
</comment>
<comment type="caution">
    <text evidence="5">The sequence shown here is derived from an EMBL/GenBank/DDBJ whole genome shotgun (WGS) entry which is preliminary data.</text>
</comment>
<dbReference type="Gene3D" id="3.90.79.10">
    <property type="entry name" value="Nucleoside Triphosphate Pyrophosphohydrolase"/>
    <property type="match status" value="1"/>
</dbReference>
<evidence type="ECO:0000256" key="2">
    <source>
        <dbReference type="ARBA" id="ARBA00022801"/>
    </source>
</evidence>
<evidence type="ECO:0000313" key="5">
    <source>
        <dbReference type="EMBL" id="MDJ1169225.1"/>
    </source>
</evidence>
<reference evidence="5 6" key="1">
    <citation type="submission" date="2023-01" db="EMBL/GenBank/DDBJ databases">
        <title>Novel diversity within Roseofilum (Cyanobacteria; Desertifilaceae) from marine benthic mats with descriptions of four novel species.</title>
        <authorList>
            <person name="Wang Y."/>
            <person name="Berthold D.E."/>
            <person name="Hu J."/>
            <person name="Lefler F.W."/>
            <person name="Laughinghouse H.D. IV."/>
        </authorList>
    </citation>
    <scope>NUCLEOTIDE SEQUENCE [LARGE SCALE GENOMIC DNA]</scope>
    <source>
        <strain evidence="5 6">BLCC-M154</strain>
    </source>
</reference>
<dbReference type="PRINTS" id="PR00502">
    <property type="entry name" value="NUDIXFAMILY"/>
</dbReference>
<evidence type="ECO:0000256" key="1">
    <source>
        <dbReference type="ARBA" id="ARBA00005582"/>
    </source>
</evidence>
<dbReference type="EMBL" id="JAQOSP010000051">
    <property type="protein sequence ID" value="MDJ1169225.1"/>
    <property type="molecule type" value="Genomic_DNA"/>
</dbReference>
<evidence type="ECO:0000256" key="3">
    <source>
        <dbReference type="RuleBase" id="RU003476"/>
    </source>
</evidence>
<protein>
    <submittedName>
        <fullName evidence="5">NUDIX hydrolase</fullName>
    </submittedName>
</protein>
<dbReference type="GO" id="GO:0016787">
    <property type="term" value="F:hydrolase activity"/>
    <property type="evidence" value="ECO:0007669"/>
    <property type="project" value="UniProtKB-KW"/>
</dbReference>
<dbReference type="Proteomes" id="UP001235303">
    <property type="component" value="Unassembled WGS sequence"/>
</dbReference>
<keyword evidence="2 3" id="KW-0378">Hydrolase</keyword>
<organism evidence="5 6">
    <name type="scientific">Roseofilum acuticapitatum BLCC-M154</name>
    <dbReference type="NCBI Taxonomy" id="3022444"/>
    <lineage>
        <taxon>Bacteria</taxon>
        <taxon>Bacillati</taxon>
        <taxon>Cyanobacteriota</taxon>
        <taxon>Cyanophyceae</taxon>
        <taxon>Desertifilales</taxon>
        <taxon>Desertifilaceae</taxon>
        <taxon>Roseofilum</taxon>
        <taxon>Roseofilum acuticapitatum</taxon>
    </lineage>
</organism>
<accession>A0ABT7AQQ3</accession>
<evidence type="ECO:0000259" key="4">
    <source>
        <dbReference type="PROSITE" id="PS51462"/>
    </source>
</evidence>
<dbReference type="RefSeq" id="WP_283752986.1">
    <property type="nucleotide sequence ID" value="NZ_JAQOSP010000051.1"/>
</dbReference>
<feature type="domain" description="Nudix hydrolase" evidence="4">
    <location>
        <begin position="18"/>
        <end position="144"/>
    </location>
</feature>
<evidence type="ECO:0000313" key="6">
    <source>
        <dbReference type="Proteomes" id="UP001235303"/>
    </source>
</evidence>
<dbReference type="PANTHER" id="PTHR43736">
    <property type="entry name" value="ADP-RIBOSE PYROPHOSPHATASE"/>
    <property type="match status" value="1"/>
</dbReference>
<dbReference type="Pfam" id="PF00293">
    <property type="entry name" value="NUDIX"/>
    <property type="match status" value="1"/>
</dbReference>
<dbReference type="InterPro" id="IPR020084">
    <property type="entry name" value="NUDIX_hydrolase_CS"/>
</dbReference>
<name>A0ABT7AQQ3_9CYAN</name>
<keyword evidence="6" id="KW-1185">Reference proteome</keyword>
<dbReference type="InterPro" id="IPR000086">
    <property type="entry name" value="NUDIX_hydrolase_dom"/>
</dbReference>
<dbReference type="InterPro" id="IPR020476">
    <property type="entry name" value="Nudix_hydrolase"/>
</dbReference>
<dbReference type="PANTHER" id="PTHR43736:SF1">
    <property type="entry name" value="DIHYDRONEOPTERIN TRIPHOSPHATE DIPHOSPHATASE"/>
    <property type="match status" value="1"/>
</dbReference>
<dbReference type="PROSITE" id="PS00893">
    <property type="entry name" value="NUDIX_BOX"/>
    <property type="match status" value="1"/>
</dbReference>
<dbReference type="SUPFAM" id="SSF55811">
    <property type="entry name" value="Nudix"/>
    <property type="match status" value="1"/>
</dbReference>
<dbReference type="PROSITE" id="PS51462">
    <property type="entry name" value="NUDIX"/>
    <property type="match status" value="1"/>
</dbReference>
<dbReference type="InterPro" id="IPR015797">
    <property type="entry name" value="NUDIX_hydrolase-like_dom_sf"/>
</dbReference>